<dbReference type="GO" id="GO:0048039">
    <property type="term" value="F:ubiquinone binding"/>
    <property type="evidence" value="ECO:0007669"/>
    <property type="project" value="TreeGrafter"/>
</dbReference>
<feature type="transmembrane region" description="Helical" evidence="12">
    <location>
        <begin position="79"/>
        <end position="98"/>
    </location>
</feature>
<feature type="binding site" description="axial binding residue" evidence="11">
    <location>
        <position position="117"/>
    </location>
    <ligand>
        <name>heme b</name>
        <dbReference type="ChEBI" id="CHEBI:60344"/>
        <note>ligand shared with SDHC</note>
    </ligand>
    <ligandPart>
        <name>Fe</name>
        <dbReference type="ChEBI" id="CHEBI:18248"/>
    </ligandPart>
</feature>
<proteinExistence type="inferred from homology"/>
<keyword evidence="3" id="KW-0813">Transport</keyword>
<keyword evidence="9 12" id="KW-0472">Membrane</keyword>
<evidence type="ECO:0000313" key="14">
    <source>
        <dbReference type="Proteomes" id="UP001344447"/>
    </source>
</evidence>
<dbReference type="PANTHER" id="PTHR13337:SF2">
    <property type="entry name" value="SUCCINATE DEHYDROGENASE [UBIQUINONE] CYTOCHROME B SMALL SUBUNIT, MITOCHONDRIAL"/>
    <property type="match status" value="1"/>
</dbReference>
<comment type="caution">
    <text evidence="13">The sequence shown here is derived from an EMBL/GenBank/DDBJ whole genome shotgun (WGS) entry which is preliminary data.</text>
</comment>
<evidence type="ECO:0000256" key="9">
    <source>
        <dbReference type="ARBA" id="ARBA00023136"/>
    </source>
</evidence>
<dbReference type="InterPro" id="IPR007992">
    <property type="entry name" value="CybS"/>
</dbReference>
<keyword evidence="11" id="KW-0408">Iron</keyword>
<name>A0AAN7Z0F2_9MYCE</name>
<keyword evidence="4 12" id="KW-0812">Transmembrane</keyword>
<evidence type="ECO:0000256" key="1">
    <source>
        <dbReference type="ARBA" id="ARBA00004448"/>
    </source>
</evidence>
<dbReference type="AlphaFoldDB" id="A0AAN7Z0F2"/>
<evidence type="ECO:0000256" key="11">
    <source>
        <dbReference type="PIRSR" id="PIRSR607992-2"/>
    </source>
</evidence>
<feature type="transmembrane region" description="Helical" evidence="12">
    <location>
        <begin position="141"/>
        <end position="171"/>
    </location>
</feature>
<evidence type="ECO:0000256" key="6">
    <source>
        <dbReference type="ARBA" id="ARBA00022946"/>
    </source>
</evidence>
<dbReference type="GO" id="GO:0046872">
    <property type="term" value="F:metal ion binding"/>
    <property type="evidence" value="ECO:0007669"/>
    <property type="project" value="UniProtKB-KW"/>
</dbReference>
<dbReference type="GO" id="GO:0006099">
    <property type="term" value="P:tricarboxylic acid cycle"/>
    <property type="evidence" value="ECO:0007669"/>
    <property type="project" value="TreeGrafter"/>
</dbReference>
<keyword evidence="7 12" id="KW-1133">Transmembrane helix</keyword>
<dbReference type="GO" id="GO:0006121">
    <property type="term" value="P:mitochondrial electron transport, succinate to ubiquinone"/>
    <property type="evidence" value="ECO:0007669"/>
    <property type="project" value="TreeGrafter"/>
</dbReference>
<dbReference type="PANTHER" id="PTHR13337">
    <property type="entry name" value="SUCCINATE DEHYDROGENASE"/>
    <property type="match status" value="1"/>
</dbReference>
<evidence type="ECO:0000256" key="4">
    <source>
        <dbReference type="ARBA" id="ARBA00022692"/>
    </source>
</evidence>
<evidence type="ECO:0000256" key="2">
    <source>
        <dbReference type="ARBA" id="ARBA00007294"/>
    </source>
</evidence>
<comment type="subcellular location">
    <subcellularLocation>
        <location evidence="1 12">Mitochondrion inner membrane</location>
        <topology evidence="1 12">Multi-pass membrane protein</topology>
    </subcellularLocation>
</comment>
<dbReference type="InterPro" id="IPR034804">
    <property type="entry name" value="SQR/QFR_C/D"/>
</dbReference>
<evidence type="ECO:0000313" key="13">
    <source>
        <dbReference type="EMBL" id="KAK5583192.1"/>
    </source>
</evidence>
<evidence type="ECO:0000256" key="12">
    <source>
        <dbReference type="RuleBase" id="RU364031"/>
    </source>
</evidence>
<dbReference type="Gene3D" id="1.20.1300.10">
    <property type="entry name" value="Fumarate reductase/succinate dehydrogenase, transmembrane subunit"/>
    <property type="match status" value="1"/>
</dbReference>
<keyword evidence="6 12" id="KW-0809">Transit peptide</keyword>
<dbReference type="SUPFAM" id="SSF81343">
    <property type="entry name" value="Fumarate reductase respiratory complex transmembrane subunits"/>
    <property type="match status" value="1"/>
</dbReference>
<keyword evidence="8 12" id="KW-0496">Mitochondrion</keyword>
<dbReference type="Pfam" id="PF05328">
    <property type="entry name" value="CybS"/>
    <property type="match status" value="1"/>
</dbReference>
<comment type="similarity">
    <text evidence="2 12">Belongs to the CybS family.</text>
</comment>
<evidence type="ECO:0000256" key="8">
    <source>
        <dbReference type="ARBA" id="ARBA00023128"/>
    </source>
</evidence>
<dbReference type="EMBL" id="JAVFKY010000001">
    <property type="protein sequence ID" value="KAK5583192.1"/>
    <property type="molecule type" value="Genomic_DNA"/>
</dbReference>
<dbReference type="GO" id="GO:0005743">
    <property type="term" value="C:mitochondrial inner membrane"/>
    <property type="evidence" value="ECO:0007669"/>
    <property type="project" value="UniProtKB-SubCell"/>
</dbReference>
<accession>A0AAN7Z0F2</accession>
<dbReference type="GO" id="GO:0020037">
    <property type="term" value="F:heme binding"/>
    <property type="evidence" value="ECO:0007669"/>
    <property type="project" value="TreeGrafter"/>
</dbReference>
<keyword evidence="14" id="KW-1185">Reference proteome</keyword>
<evidence type="ECO:0000256" key="3">
    <source>
        <dbReference type="ARBA" id="ARBA00022448"/>
    </source>
</evidence>
<gene>
    <name evidence="13" type="ORF">RB653_004783</name>
</gene>
<organism evidence="13 14">
    <name type="scientific">Dictyostelium firmibasis</name>
    <dbReference type="NCBI Taxonomy" id="79012"/>
    <lineage>
        <taxon>Eukaryota</taxon>
        <taxon>Amoebozoa</taxon>
        <taxon>Evosea</taxon>
        <taxon>Eumycetozoa</taxon>
        <taxon>Dictyostelia</taxon>
        <taxon>Dictyosteliales</taxon>
        <taxon>Dictyosteliaceae</taxon>
        <taxon>Dictyostelium</taxon>
    </lineage>
</organism>
<feature type="binding site" evidence="10">
    <location>
        <position position="129"/>
    </location>
    <ligand>
        <name>a ubiquinone</name>
        <dbReference type="ChEBI" id="CHEBI:16389"/>
        <note>ligand shared with IP/SDHB</note>
    </ligand>
</feature>
<keyword evidence="11" id="KW-0479">Metal-binding</keyword>
<reference evidence="13 14" key="1">
    <citation type="submission" date="2023-11" db="EMBL/GenBank/DDBJ databases">
        <title>Dfirmibasis_genome.</title>
        <authorList>
            <person name="Edelbroek B."/>
            <person name="Kjellin J."/>
            <person name="Jerlstrom-Hultqvist J."/>
            <person name="Soderbom F."/>
        </authorList>
    </citation>
    <scope>NUCLEOTIDE SEQUENCE [LARGE SCALE GENOMIC DNA]</scope>
    <source>
        <strain evidence="13 14">TNS-C-14</strain>
    </source>
</reference>
<evidence type="ECO:0000256" key="7">
    <source>
        <dbReference type="ARBA" id="ARBA00022989"/>
    </source>
</evidence>
<dbReference type="Proteomes" id="UP001344447">
    <property type="component" value="Unassembled WGS sequence"/>
</dbReference>
<evidence type="ECO:0000256" key="10">
    <source>
        <dbReference type="PIRSR" id="PIRSR607992-1"/>
    </source>
</evidence>
<sequence>MIRAGKILQPAIISQFTGFLPRSTLTTKNTNAYSLNSSTPVFGSMSIFSNVSYSTSNKSQLAPNQKLPDPAKAIANYKIFHYSTILVAACLPPTLFAFGTNLSLATDVALGVAIPVHFYLGMEAVINDYIYNKGLRVFSKVLVGAATIVMSAGLITLGFGNGIGSVVHALWK</sequence>
<protein>
    <recommendedName>
        <fullName evidence="12">Succinate dehydrogenase [ubiquinone] cytochrome b small subunit</fullName>
    </recommendedName>
</protein>
<feature type="transmembrane region" description="Helical" evidence="12">
    <location>
        <begin position="104"/>
        <end position="120"/>
    </location>
</feature>
<evidence type="ECO:0000256" key="5">
    <source>
        <dbReference type="ARBA" id="ARBA00022792"/>
    </source>
</evidence>
<keyword evidence="5 12" id="KW-0999">Mitochondrion inner membrane</keyword>